<dbReference type="Pfam" id="PF08268">
    <property type="entry name" value="FBA_3"/>
    <property type="match status" value="1"/>
</dbReference>
<reference evidence="4" key="1">
    <citation type="submission" date="2020-07" db="EMBL/GenBank/DDBJ databases">
        <title>Genome sequence and genetic diversity analysis of an under-domesticated orphan crop, white fonio (Digitaria exilis).</title>
        <authorList>
            <person name="Bennetzen J.L."/>
            <person name="Chen S."/>
            <person name="Ma X."/>
            <person name="Wang X."/>
            <person name="Yssel A.E.J."/>
            <person name="Chaluvadi S.R."/>
            <person name="Johnson M."/>
            <person name="Gangashetty P."/>
            <person name="Hamidou F."/>
            <person name="Sanogo M.D."/>
            <person name="Zwaenepoel A."/>
            <person name="Wallace J."/>
            <person name="Van De Peer Y."/>
            <person name="Van Deynze A."/>
        </authorList>
    </citation>
    <scope>NUCLEOTIDE SEQUENCE</scope>
    <source>
        <tissue evidence="4">Leaves</tissue>
    </source>
</reference>
<evidence type="ECO:0000259" key="2">
    <source>
        <dbReference type="Pfam" id="PF00646"/>
    </source>
</evidence>
<comment type="caution">
    <text evidence="4">The sequence shown here is derived from an EMBL/GenBank/DDBJ whole genome shotgun (WGS) entry which is preliminary data.</text>
</comment>
<feature type="domain" description="F-box" evidence="2">
    <location>
        <begin position="28"/>
        <end position="61"/>
    </location>
</feature>
<dbReference type="SUPFAM" id="SSF81383">
    <property type="entry name" value="F-box domain"/>
    <property type="match status" value="1"/>
</dbReference>
<dbReference type="EMBL" id="JACEFO010001762">
    <property type="protein sequence ID" value="KAF8707123.1"/>
    <property type="molecule type" value="Genomic_DNA"/>
</dbReference>
<dbReference type="AlphaFoldDB" id="A0A835BRK4"/>
<evidence type="ECO:0000313" key="4">
    <source>
        <dbReference type="EMBL" id="KAF8707123.1"/>
    </source>
</evidence>
<keyword evidence="5" id="KW-1185">Reference proteome</keyword>
<dbReference type="InterPro" id="IPR050796">
    <property type="entry name" value="SCF_F-box_component"/>
</dbReference>
<evidence type="ECO:0000313" key="5">
    <source>
        <dbReference type="Proteomes" id="UP000636709"/>
    </source>
</evidence>
<evidence type="ECO:0008006" key="6">
    <source>
        <dbReference type="Google" id="ProtNLM"/>
    </source>
</evidence>
<evidence type="ECO:0000259" key="3">
    <source>
        <dbReference type="Pfam" id="PF08268"/>
    </source>
</evidence>
<dbReference type="PANTHER" id="PTHR31672">
    <property type="entry name" value="BNACNNG10540D PROTEIN"/>
    <property type="match status" value="1"/>
</dbReference>
<name>A0A835BRK4_9POAL</name>
<organism evidence="4 5">
    <name type="scientific">Digitaria exilis</name>
    <dbReference type="NCBI Taxonomy" id="1010633"/>
    <lineage>
        <taxon>Eukaryota</taxon>
        <taxon>Viridiplantae</taxon>
        <taxon>Streptophyta</taxon>
        <taxon>Embryophyta</taxon>
        <taxon>Tracheophyta</taxon>
        <taxon>Spermatophyta</taxon>
        <taxon>Magnoliopsida</taxon>
        <taxon>Liliopsida</taxon>
        <taxon>Poales</taxon>
        <taxon>Poaceae</taxon>
        <taxon>PACMAD clade</taxon>
        <taxon>Panicoideae</taxon>
        <taxon>Panicodae</taxon>
        <taxon>Paniceae</taxon>
        <taxon>Anthephorinae</taxon>
        <taxon>Digitaria</taxon>
    </lineage>
</organism>
<feature type="region of interest" description="Disordered" evidence="1">
    <location>
        <begin position="435"/>
        <end position="467"/>
    </location>
</feature>
<dbReference type="InterPro" id="IPR036047">
    <property type="entry name" value="F-box-like_dom_sf"/>
</dbReference>
<dbReference type="Proteomes" id="UP000636709">
    <property type="component" value="Unassembled WGS sequence"/>
</dbReference>
<gene>
    <name evidence="4" type="ORF">HU200_030361</name>
</gene>
<proteinExistence type="predicted"/>
<protein>
    <recommendedName>
        <fullName evidence="6">F-box domain-containing protein</fullName>
    </recommendedName>
</protein>
<evidence type="ECO:0000256" key="1">
    <source>
        <dbReference type="SAM" id="MobiDB-lite"/>
    </source>
</evidence>
<accession>A0A835BRK4</accession>
<dbReference type="InterPro" id="IPR001810">
    <property type="entry name" value="F-box_dom"/>
</dbReference>
<sequence>MATAATSPQRQSRRRLSPPRLLHDDELVVDEILTRLPVAAAVRFRLVCRAWNEALTSDHLLKAHHARLAAARQPELLFLLPPAAANGTAAASLYACSLRDGEPPSAAREVLTIGNLSSGEHVLILSSPRPCHGLTLILDARHCSYYICNVSTGQHAALPPCEPAMCSRAGPSRIGMGFHLRPPPWTPFEISTAGLGFNHATGQHKVVRLFKTRIGETICAICALGRPAGGPTDTGWRPCAGRVPPHAASFIAGLPPVFIDGSLYWLLDNQLDTTGGQPPAIMSLSVDDEQFGFVRTPPLLSRRICHLTDLDGSLCATVDLRHVAERYAIFAWSGGGSTSWSVRCSINLQRLPRPIADEFVEEQDVVPLCTAAGGNKKILLATGRHKVFAYDPERDSMERLVNMQEFVDIPHRHREAPLLLNISLHEERIACVHDPTPPDCSSSSSSKRRLHFRPGNKTLGKRQVPSNDYHDDRFRHLRDLFKEMAGLPLPHMNI</sequence>
<dbReference type="Gramene" id="Dexi3B01G0002590.1">
    <property type="protein sequence ID" value="Dexi3B01G0002590.1:cds"/>
    <property type="gene ID" value="Dexi3B01G0002590"/>
</dbReference>
<dbReference type="OrthoDB" id="596829at2759"/>
<dbReference type="InterPro" id="IPR013187">
    <property type="entry name" value="F-box-assoc_dom_typ3"/>
</dbReference>
<feature type="domain" description="F-box associated beta-propeller type 3" evidence="3">
    <location>
        <begin position="124"/>
        <end position="408"/>
    </location>
</feature>
<dbReference type="Pfam" id="PF00646">
    <property type="entry name" value="F-box"/>
    <property type="match status" value="1"/>
</dbReference>